<organism evidence="2 3">
    <name type="scientific">Tumebacillus lipolyticus</name>
    <dbReference type="NCBI Taxonomy" id="1280370"/>
    <lineage>
        <taxon>Bacteria</taxon>
        <taxon>Bacillati</taxon>
        <taxon>Bacillota</taxon>
        <taxon>Bacilli</taxon>
        <taxon>Bacillales</taxon>
        <taxon>Alicyclobacillaceae</taxon>
        <taxon>Tumebacillus</taxon>
    </lineage>
</organism>
<comment type="caution">
    <text evidence="2">The sequence shown here is derived from an EMBL/GenBank/DDBJ whole genome shotgun (WGS) entry which is preliminary data.</text>
</comment>
<dbReference type="EMBL" id="JBHUIO010000011">
    <property type="protein sequence ID" value="MFD2171717.1"/>
    <property type="molecule type" value="Genomic_DNA"/>
</dbReference>
<proteinExistence type="predicted"/>
<name>A0ABW5A0E3_9BACL</name>
<dbReference type="Proteomes" id="UP001597343">
    <property type="component" value="Unassembled WGS sequence"/>
</dbReference>
<accession>A0ABW5A0E3</accession>
<feature type="transmembrane region" description="Helical" evidence="1">
    <location>
        <begin position="12"/>
        <end position="32"/>
    </location>
</feature>
<keyword evidence="1" id="KW-0472">Membrane</keyword>
<reference evidence="3" key="1">
    <citation type="journal article" date="2019" name="Int. J. Syst. Evol. Microbiol.">
        <title>The Global Catalogue of Microorganisms (GCM) 10K type strain sequencing project: providing services to taxonomists for standard genome sequencing and annotation.</title>
        <authorList>
            <consortium name="The Broad Institute Genomics Platform"/>
            <consortium name="The Broad Institute Genome Sequencing Center for Infectious Disease"/>
            <person name="Wu L."/>
            <person name="Ma J."/>
        </authorList>
    </citation>
    <scope>NUCLEOTIDE SEQUENCE [LARGE SCALE GENOMIC DNA]</scope>
    <source>
        <strain evidence="3">CGMCC 1.13574</strain>
    </source>
</reference>
<dbReference type="RefSeq" id="WP_386048760.1">
    <property type="nucleotide sequence ID" value="NZ_JBHUIO010000011.1"/>
</dbReference>
<keyword evidence="1" id="KW-1133">Transmembrane helix</keyword>
<evidence type="ECO:0000313" key="2">
    <source>
        <dbReference type="EMBL" id="MFD2171717.1"/>
    </source>
</evidence>
<evidence type="ECO:0000256" key="1">
    <source>
        <dbReference type="SAM" id="Phobius"/>
    </source>
</evidence>
<gene>
    <name evidence="2" type="ORF">ACFSOY_17280</name>
</gene>
<keyword evidence="1" id="KW-0812">Transmembrane</keyword>
<keyword evidence="3" id="KW-1185">Reference proteome</keyword>
<protein>
    <submittedName>
        <fullName evidence="2">Uncharacterized protein</fullName>
    </submittedName>
</protein>
<sequence length="136" mass="15746">MSGGRFVYQFDLFDQGLVLFLLLIPVMLFLGYHLAKLAYGDRVQADPTDVVVMPPDLIWMNYTHDLDVIVEITRAVIQVRQEPPVTYQQIKPYLESYDAHKVAQLVGVFHVYREAEIREYLNTVHHKTAQAQAQQQ</sequence>
<evidence type="ECO:0000313" key="3">
    <source>
        <dbReference type="Proteomes" id="UP001597343"/>
    </source>
</evidence>